<gene>
    <name evidence="7" type="ORF">DI640_00140</name>
</gene>
<evidence type="ECO:0000256" key="2">
    <source>
        <dbReference type="ARBA" id="ARBA00022475"/>
    </source>
</evidence>
<keyword evidence="4" id="KW-0808">Transferase</keyword>
<protein>
    <recommendedName>
        <fullName evidence="6">Glycosyltransferase 2-like domain-containing protein</fullName>
    </recommendedName>
</protein>
<sequence>MIASIKPKASPPYAQRAVAVAIPVKNEDQYLGGCLDALDRAAGRYGGKVVIVAMANDCTDGTIEILNTWRPSHATLAWSAVSLLPGARHAGWARRLALDAGANLLTHYTDLLLSTDADTNVAADWIVRIVAHIDAGNDAVAGRALTLKADRASLGVTARRRLDELGRYYTALDYLRARAETQAHDPWPRHFYEGGASIAVTHAMYRRIGGAPTPSVAEDRALFDRIRAHGGQVRHPLNVRVFTSCRISGRAPGGMADAVARWIDQPIDAPLHETYAVVAALNPAVARPDDQLSFATLPAAIREAQSLIRLTRTFEPPEIEPVRLVPIAANDRDAIVERSVQFGNGPVPAFGIIGLADPVDQHHIPA</sequence>
<dbReference type="InterPro" id="IPR029044">
    <property type="entry name" value="Nucleotide-diphossugar_trans"/>
</dbReference>
<dbReference type="AlphaFoldDB" id="A0A2W4Z8Q8"/>
<organism evidence="7 8">
    <name type="scientific">Sphingomonas taxi</name>
    <dbReference type="NCBI Taxonomy" id="1549858"/>
    <lineage>
        <taxon>Bacteria</taxon>
        <taxon>Pseudomonadati</taxon>
        <taxon>Pseudomonadota</taxon>
        <taxon>Alphaproteobacteria</taxon>
        <taxon>Sphingomonadales</taxon>
        <taxon>Sphingomonadaceae</taxon>
        <taxon>Sphingomonas</taxon>
    </lineage>
</organism>
<evidence type="ECO:0000313" key="7">
    <source>
        <dbReference type="EMBL" id="PZO76872.1"/>
    </source>
</evidence>
<evidence type="ECO:0000256" key="5">
    <source>
        <dbReference type="ARBA" id="ARBA00023136"/>
    </source>
</evidence>
<dbReference type="PANTHER" id="PTHR43646">
    <property type="entry name" value="GLYCOSYLTRANSFERASE"/>
    <property type="match status" value="1"/>
</dbReference>
<name>A0A2W4Z8Q8_9SPHN</name>
<dbReference type="GO" id="GO:0005886">
    <property type="term" value="C:plasma membrane"/>
    <property type="evidence" value="ECO:0007669"/>
    <property type="project" value="UniProtKB-SubCell"/>
</dbReference>
<comment type="subcellular location">
    <subcellularLocation>
        <location evidence="1">Cell membrane</location>
    </subcellularLocation>
</comment>
<dbReference type="EMBL" id="QFMX01000001">
    <property type="protein sequence ID" value="PZO76872.1"/>
    <property type="molecule type" value="Genomic_DNA"/>
</dbReference>
<accession>A0A2W4Z8Q8</accession>
<evidence type="ECO:0000256" key="3">
    <source>
        <dbReference type="ARBA" id="ARBA00022676"/>
    </source>
</evidence>
<evidence type="ECO:0000313" key="8">
    <source>
        <dbReference type="Proteomes" id="UP000249555"/>
    </source>
</evidence>
<evidence type="ECO:0000259" key="6">
    <source>
        <dbReference type="Pfam" id="PF00535"/>
    </source>
</evidence>
<dbReference type="Pfam" id="PF00535">
    <property type="entry name" value="Glycos_transf_2"/>
    <property type="match status" value="1"/>
</dbReference>
<keyword evidence="2" id="KW-1003">Cell membrane</keyword>
<comment type="caution">
    <text evidence="7">The sequence shown here is derived from an EMBL/GenBank/DDBJ whole genome shotgun (WGS) entry which is preliminary data.</text>
</comment>
<dbReference type="PANTHER" id="PTHR43646:SF2">
    <property type="entry name" value="GLYCOSYLTRANSFERASE 2-LIKE DOMAIN-CONTAINING PROTEIN"/>
    <property type="match status" value="1"/>
</dbReference>
<evidence type="ECO:0000256" key="4">
    <source>
        <dbReference type="ARBA" id="ARBA00022679"/>
    </source>
</evidence>
<dbReference type="SUPFAM" id="SSF53448">
    <property type="entry name" value="Nucleotide-diphospho-sugar transferases"/>
    <property type="match status" value="1"/>
</dbReference>
<evidence type="ECO:0000256" key="1">
    <source>
        <dbReference type="ARBA" id="ARBA00004236"/>
    </source>
</evidence>
<dbReference type="InterPro" id="IPR001173">
    <property type="entry name" value="Glyco_trans_2-like"/>
</dbReference>
<proteinExistence type="predicted"/>
<keyword evidence="3" id="KW-0328">Glycosyltransferase</keyword>
<keyword evidence="5" id="KW-0472">Membrane</keyword>
<feature type="domain" description="Glycosyltransferase 2-like" evidence="6">
    <location>
        <begin position="20"/>
        <end position="144"/>
    </location>
</feature>
<dbReference type="Proteomes" id="UP000249555">
    <property type="component" value="Unassembled WGS sequence"/>
</dbReference>
<dbReference type="Gene3D" id="3.90.550.10">
    <property type="entry name" value="Spore Coat Polysaccharide Biosynthesis Protein SpsA, Chain A"/>
    <property type="match status" value="1"/>
</dbReference>
<reference evidence="7 8" key="1">
    <citation type="submission" date="2017-08" db="EMBL/GenBank/DDBJ databases">
        <title>Infants hospitalized years apart are colonized by the same room-sourced microbial strains.</title>
        <authorList>
            <person name="Brooks B."/>
            <person name="Olm M.R."/>
            <person name="Firek B.A."/>
            <person name="Baker R."/>
            <person name="Thomas B.C."/>
            <person name="Morowitz M.J."/>
            <person name="Banfield J.F."/>
        </authorList>
    </citation>
    <scope>NUCLEOTIDE SEQUENCE [LARGE SCALE GENOMIC DNA]</scope>
    <source>
        <strain evidence="7">S2_018_000_R3_119</strain>
    </source>
</reference>
<dbReference type="GO" id="GO:0016757">
    <property type="term" value="F:glycosyltransferase activity"/>
    <property type="evidence" value="ECO:0007669"/>
    <property type="project" value="UniProtKB-KW"/>
</dbReference>